<organism evidence="1 2">
    <name type="scientific">Halocynthiibacter styelae</name>
    <dbReference type="NCBI Taxonomy" id="2761955"/>
    <lineage>
        <taxon>Bacteria</taxon>
        <taxon>Pseudomonadati</taxon>
        <taxon>Pseudomonadota</taxon>
        <taxon>Alphaproteobacteria</taxon>
        <taxon>Rhodobacterales</taxon>
        <taxon>Paracoccaceae</taxon>
        <taxon>Halocynthiibacter</taxon>
    </lineage>
</organism>
<name>A0A8J7J0X9_9RHOB</name>
<proteinExistence type="predicted"/>
<dbReference type="EMBL" id="JADCKQ010000019">
    <property type="protein sequence ID" value="MBI1495364.1"/>
    <property type="molecule type" value="Genomic_DNA"/>
</dbReference>
<dbReference type="RefSeq" id="WP_228850067.1">
    <property type="nucleotide sequence ID" value="NZ_JADCKQ010000019.1"/>
</dbReference>
<sequence>MAQARTTEALITSAVQASKNAGIHVGAVEVEKGGVVRIIAIDAMPKVKSPKGENTCDDILGAL</sequence>
<keyword evidence="2" id="KW-1185">Reference proteome</keyword>
<protein>
    <submittedName>
        <fullName evidence="1">Uncharacterized protein</fullName>
    </submittedName>
</protein>
<dbReference type="Proteomes" id="UP000640583">
    <property type="component" value="Unassembled WGS sequence"/>
</dbReference>
<accession>A0A8J7J0X9</accession>
<gene>
    <name evidence="1" type="ORF">H1D41_17105</name>
</gene>
<dbReference type="AlphaFoldDB" id="A0A8J7J0X9"/>
<evidence type="ECO:0000313" key="2">
    <source>
        <dbReference type="Proteomes" id="UP000640583"/>
    </source>
</evidence>
<reference evidence="1" key="1">
    <citation type="submission" date="2020-10" db="EMBL/GenBank/DDBJ databases">
        <title>Paenihalocynthiibacter styelae gen. nov., sp. nov., isolated from stalked sea squirt Styela clava.</title>
        <authorList>
            <person name="Kim Y.-O."/>
            <person name="Yoon J.-H."/>
        </authorList>
    </citation>
    <scope>NUCLEOTIDE SEQUENCE</scope>
    <source>
        <strain evidence="1">MYP1-1</strain>
    </source>
</reference>
<comment type="caution">
    <text evidence="1">The sequence shown here is derived from an EMBL/GenBank/DDBJ whole genome shotgun (WGS) entry which is preliminary data.</text>
</comment>
<evidence type="ECO:0000313" key="1">
    <source>
        <dbReference type="EMBL" id="MBI1495364.1"/>
    </source>
</evidence>